<protein>
    <submittedName>
        <fullName evidence="1">Uncharacterized protein</fullName>
    </submittedName>
</protein>
<gene>
    <name evidence="1" type="ORF">ACFY35_04940</name>
</gene>
<accession>A0ABW6W8A8</accession>
<dbReference type="EMBL" id="JBIAZU010000001">
    <property type="protein sequence ID" value="MFF5288760.1"/>
    <property type="molecule type" value="Genomic_DNA"/>
</dbReference>
<reference evidence="1 2" key="1">
    <citation type="submission" date="2024-10" db="EMBL/GenBank/DDBJ databases">
        <title>The Natural Products Discovery Center: Release of the First 8490 Sequenced Strains for Exploring Actinobacteria Biosynthetic Diversity.</title>
        <authorList>
            <person name="Kalkreuter E."/>
            <person name="Kautsar S.A."/>
            <person name="Yang D."/>
            <person name="Bader C.D."/>
            <person name="Teijaro C.N."/>
            <person name="Fluegel L."/>
            <person name="Davis C.M."/>
            <person name="Simpson J.R."/>
            <person name="Lauterbach L."/>
            <person name="Steele A.D."/>
            <person name="Gui C."/>
            <person name="Meng S."/>
            <person name="Li G."/>
            <person name="Viehrig K."/>
            <person name="Ye F."/>
            <person name="Su P."/>
            <person name="Kiefer A.F."/>
            <person name="Nichols A."/>
            <person name="Cepeda A.J."/>
            <person name="Yan W."/>
            <person name="Fan B."/>
            <person name="Jiang Y."/>
            <person name="Adhikari A."/>
            <person name="Zheng C.-J."/>
            <person name="Schuster L."/>
            <person name="Cowan T.M."/>
            <person name="Smanski M.J."/>
            <person name="Chevrette M.G."/>
            <person name="De Carvalho L.P.S."/>
            <person name="Shen B."/>
        </authorList>
    </citation>
    <scope>NUCLEOTIDE SEQUENCE [LARGE SCALE GENOMIC DNA]</scope>
    <source>
        <strain evidence="1 2">NPDC000087</strain>
    </source>
</reference>
<sequence length="133" mass="15108">MDYSRLPEPLRKRVEELAAEPPLDTVRLFLGTEFGDSDSFAQVRGRFERQAQYNIRSHQRDLWALEAVIANPPAEPGALSHIVAWDANWVLDDASDAAALEFLREIAQLLREVIDAAPATAERWDEWPPRSVK</sequence>
<name>A0ABW6W8A8_9ACTN</name>
<evidence type="ECO:0000313" key="1">
    <source>
        <dbReference type="EMBL" id="MFF5288760.1"/>
    </source>
</evidence>
<keyword evidence="2" id="KW-1185">Reference proteome</keyword>
<dbReference type="Proteomes" id="UP001602245">
    <property type="component" value="Unassembled WGS sequence"/>
</dbReference>
<proteinExistence type="predicted"/>
<dbReference type="RefSeq" id="WP_020509108.1">
    <property type="nucleotide sequence ID" value="NZ_JBIAZU010000001.1"/>
</dbReference>
<comment type="caution">
    <text evidence="1">The sequence shown here is derived from an EMBL/GenBank/DDBJ whole genome shotgun (WGS) entry which is preliminary data.</text>
</comment>
<evidence type="ECO:0000313" key="2">
    <source>
        <dbReference type="Proteomes" id="UP001602245"/>
    </source>
</evidence>
<organism evidence="1 2">
    <name type="scientific">Paractinoplanes globisporus</name>
    <dbReference type="NCBI Taxonomy" id="113565"/>
    <lineage>
        <taxon>Bacteria</taxon>
        <taxon>Bacillati</taxon>
        <taxon>Actinomycetota</taxon>
        <taxon>Actinomycetes</taxon>
        <taxon>Micromonosporales</taxon>
        <taxon>Micromonosporaceae</taxon>
        <taxon>Paractinoplanes</taxon>
    </lineage>
</organism>